<accession>A0ACB8RTJ7</accession>
<proteinExistence type="predicted"/>
<reference evidence="1" key="1">
    <citation type="submission" date="2021-02" db="EMBL/GenBank/DDBJ databases">
        <authorList>
            <consortium name="DOE Joint Genome Institute"/>
            <person name="Ahrendt S."/>
            <person name="Looney B.P."/>
            <person name="Miyauchi S."/>
            <person name="Morin E."/>
            <person name="Drula E."/>
            <person name="Courty P.E."/>
            <person name="Chicoki N."/>
            <person name="Fauchery L."/>
            <person name="Kohler A."/>
            <person name="Kuo A."/>
            <person name="Labutti K."/>
            <person name="Pangilinan J."/>
            <person name="Lipzen A."/>
            <person name="Riley R."/>
            <person name="Andreopoulos W."/>
            <person name="He G."/>
            <person name="Johnson J."/>
            <person name="Barry K.W."/>
            <person name="Grigoriev I.V."/>
            <person name="Nagy L."/>
            <person name="Hibbett D."/>
            <person name="Henrissat B."/>
            <person name="Matheny P.B."/>
            <person name="Labbe J."/>
            <person name="Martin F."/>
        </authorList>
    </citation>
    <scope>NUCLEOTIDE SEQUENCE</scope>
    <source>
        <strain evidence="1">FP105234-sp</strain>
    </source>
</reference>
<dbReference type="EMBL" id="MU275909">
    <property type="protein sequence ID" value="KAI0047172.1"/>
    <property type="molecule type" value="Genomic_DNA"/>
</dbReference>
<dbReference type="Proteomes" id="UP000814033">
    <property type="component" value="Unassembled WGS sequence"/>
</dbReference>
<organism evidence="1 2">
    <name type="scientific">Auriscalpium vulgare</name>
    <dbReference type="NCBI Taxonomy" id="40419"/>
    <lineage>
        <taxon>Eukaryota</taxon>
        <taxon>Fungi</taxon>
        <taxon>Dikarya</taxon>
        <taxon>Basidiomycota</taxon>
        <taxon>Agaricomycotina</taxon>
        <taxon>Agaricomycetes</taxon>
        <taxon>Russulales</taxon>
        <taxon>Auriscalpiaceae</taxon>
        <taxon>Auriscalpium</taxon>
    </lineage>
</organism>
<evidence type="ECO:0000313" key="2">
    <source>
        <dbReference type="Proteomes" id="UP000814033"/>
    </source>
</evidence>
<keyword evidence="2" id="KW-1185">Reference proteome</keyword>
<evidence type="ECO:0000313" key="1">
    <source>
        <dbReference type="EMBL" id="KAI0047172.1"/>
    </source>
</evidence>
<gene>
    <name evidence="1" type="ORF">FA95DRAFT_1277651</name>
</gene>
<protein>
    <submittedName>
        <fullName evidence="1">Uncharacterized protein</fullName>
    </submittedName>
</protein>
<reference evidence="1" key="2">
    <citation type="journal article" date="2022" name="New Phytol.">
        <title>Evolutionary transition to the ectomycorrhizal habit in the genomes of a hyperdiverse lineage of mushroom-forming fungi.</title>
        <authorList>
            <person name="Looney B."/>
            <person name="Miyauchi S."/>
            <person name="Morin E."/>
            <person name="Drula E."/>
            <person name="Courty P.E."/>
            <person name="Kohler A."/>
            <person name="Kuo A."/>
            <person name="LaButti K."/>
            <person name="Pangilinan J."/>
            <person name="Lipzen A."/>
            <person name="Riley R."/>
            <person name="Andreopoulos W."/>
            <person name="He G."/>
            <person name="Johnson J."/>
            <person name="Nolan M."/>
            <person name="Tritt A."/>
            <person name="Barry K.W."/>
            <person name="Grigoriev I.V."/>
            <person name="Nagy L.G."/>
            <person name="Hibbett D."/>
            <person name="Henrissat B."/>
            <person name="Matheny P.B."/>
            <person name="Labbe J."/>
            <person name="Martin F.M."/>
        </authorList>
    </citation>
    <scope>NUCLEOTIDE SEQUENCE</scope>
    <source>
        <strain evidence="1">FP105234-sp</strain>
    </source>
</reference>
<name>A0ACB8RTJ7_9AGAM</name>
<comment type="caution">
    <text evidence="1">The sequence shown here is derived from an EMBL/GenBank/DDBJ whole genome shotgun (WGS) entry which is preliminary data.</text>
</comment>
<sequence length="214" mass="23173">MRLQHLGLVFARHPLGSLLRPCHPRGGMSKSHNASTSRQEDAPRGMRAFQTAYLSRPTKTTVQASEISRSKHPLYSLRILSVILSFRPAQAPNNGLRQELHLLLLLHLHPPTLKNDDALPLDARPTASRASSRSHGALVCGVQRPPAAKYSRTATPAPACGQCSPVLRPAYLLADAGQAVPPCLRYQRLRRRPQSHSRAGQTGSDSRASAGGPA</sequence>